<sequence>MIMHRIIYILIVSVLTLFSCQKINKTSFPRELISNWTCVEETEDACTFTSNEKELTPKRGGRKHYEIKENGDLFEIITGSNDMPVREKGVWSFNSKEQKLTFVIGETETTYLVQSLTNDKLELKQIKH</sequence>
<comment type="caution">
    <text evidence="1">The sequence shown here is derived from an EMBL/GenBank/DDBJ whole genome shotgun (WGS) entry which is preliminary data.</text>
</comment>
<dbReference type="EMBL" id="JRYR02000001">
    <property type="protein sequence ID" value="OHX67640.1"/>
    <property type="molecule type" value="Genomic_DNA"/>
</dbReference>
<gene>
    <name evidence="1" type="ORF">NH26_15415</name>
</gene>
<keyword evidence="2" id="KW-1185">Reference proteome</keyword>
<dbReference type="AlphaFoldDB" id="A0A1S1Z2Y9"/>
<dbReference type="Proteomes" id="UP000179797">
    <property type="component" value="Unassembled WGS sequence"/>
</dbReference>
<name>A0A1S1Z2Y9_FLAPC</name>
<evidence type="ECO:0000313" key="2">
    <source>
        <dbReference type="Proteomes" id="UP000179797"/>
    </source>
</evidence>
<evidence type="ECO:0008006" key="3">
    <source>
        <dbReference type="Google" id="ProtNLM"/>
    </source>
</evidence>
<dbReference type="PROSITE" id="PS51257">
    <property type="entry name" value="PROKAR_LIPOPROTEIN"/>
    <property type="match status" value="1"/>
</dbReference>
<reference evidence="1 2" key="1">
    <citation type="journal article" date="2012" name="Int. J. Syst. Evol. Microbiol.">
        <title>Flammeovirga pacifica sp. nov., isolated from deep-sea sediment.</title>
        <authorList>
            <person name="Xu H."/>
            <person name="Fu Y."/>
            <person name="Yang N."/>
            <person name="Ding Z."/>
            <person name="Lai Q."/>
            <person name="Zeng R."/>
        </authorList>
    </citation>
    <scope>NUCLEOTIDE SEQUENCE [LARGE SCALE GENOMIC DNA]</scope>
    <source>
        <strain evidence="2">DSM 24597 / LMG 26175 / WPAGA1</strain>
    </source>
</reference>
<evidence type="ECO:0000313" key="1">
    <source>
        <dbReference type="EMBL" id="OHX67640.1"/>
    </source>
</evidence>
<organism evidence="1 2">
    <name type="scientific">Flammeovirga pacifica</name>
    <dbReference type="NCBI Taxonomy" id="915059"/>
    <lineage>
        <taxon>Bacteria</taxon>
        <taxon>Pseudomonadati</taxon>
        <taxon>Bacteroidota</taxon>
        <taxon>Cytophagia</taxon>
        <taxon>Cytophagales</taxon>
        <taxon>Flammeovirgaceae</taxon>
        <taxon>Flammeovirga</taxon>
    </lineage>
</organism>
<protein>
    <recommendedName>
        <fullName evidence="3">Lipocalin-like domain-containing protein</fullName>
    </recommendedName>
</protein>
<proteinExistence type="predicted"/>
<accession>A0A1S1Z2Y9</accession>